<dbReference type="Pfam" id="PF07250">
    <property type="entry name" value="Glyoxal_oxid_N"/>
    <property type="match status" value="1"/>
</dbReference>
<keyword evidence="7" id="KW-1185">Reference proteome</keyword>
<dbReference type="InterPro" id="IPR014756">
    <property type="entry name" value="Ig_E-set"/>
</dbReference>
<evidence type="ECO:0000313" key="6">
    <source>
        <dbReference type="EMBL" id="KAB8339041.1"/>
    </source>
</evidence>
<feature type="domain" description="Galactose oxidase-like Early set" evidence="5">
    <location>
        <begin position="666"/>
        <end position="758"/>
    </location>
</feature>
<dbReference type="AlphaFoldDB" id="A0A5N6KT29"/>
<keyword evidence="1 2" id="KW-0732">Signal</keyword>
<feature type="domain" description="Glyoxal oxidase N-terminal" evidence="4">
    <location>
        <begin position="269"/>
        <end position="618"/>
    </location>
</feature>
<dbReference type="Proteomes" id="UP000327013">
    <property type="component" value="Unassembled WGS sequence"/>
</dbReference>
<dbReference type="CDD" id="cd02851">
    <property type="entry name" value="E_set_GO_C"/>
    <property type="match status" value="1"/>
</dbReference>
<dbReference type="Gene3D" id="2.60.40.10">
    <property type="entry name" value="Immunoglobulins"/>
    <property type="match status" value="1"/>
</dbReference>
<accession>A0A5N6KT29</accession>
<comment type="caution">
    <text evidence="6">The sequence shown here is derived from an EMBL/GenBank/DDBJ whole genome shotgun (WGS) entry which is preliminary data.</text>
</comment>
<dbReference type="InterPro" id="IPR013783">
    <property type="entry name" value="Ig-like_fold"/>
</dbReference>
<dbReference type="InterPro" id="IPR011043">
    <property type="entry name" value="Gal_Oxase/kelch_b-propeller"/>
</dbReference>
<dbReference type="InterPro" id="IPR037293">
    <property type="entry name" value="Gal_Oxidase_central_sf"/>
</dbReference>
<dbReference type="OrthoDB" id="2019572at2759"/>
<feature type="signal peptide" evidence="2">
    <location>
        <begin position="1"/>
        <end position="21"/>
    </location>
</feature>
<dbReference type="Gene3D" id="2.130.10.80">
    <property type="entry name" value="Galactose oxidase/kelch, beta-propeller"/>
    <property type="match status" value="1"/>
</dbReference>
<feature type="chain" id="PRO_5024317899" description="Galactose oxidase-like Early set domain-containing protein" evidence="2">
    <location>
        <begin position="22"/>
        <end position="847"/>
    </location>
</feature>
<evidence type="ECO:0000259" key="5">
    <source>
        <dbReference type="Pfam" id="PF09118"/>
    </source>
</evidence>
<protein>
    <recommendedName>
        <fullName evidence="8">Galactose oxidase-like Early set domain-containing protein</fullName>
    </recommendedName>
</protein>
<dbReference type="Pfam" id="PF00024">
    <property type="entry name" value="PAN_1"/>
    <property type="match status" value="1"/>
</dbReference>
<dbReference type="InterPro" id="IPR009880">
    <property type="entry name" value="Glyoxal_oxidase_N"/>
</dbReference>
<sequence length="847" mass="90719">MGATIGASLLALGLFTTYTSAAITACPTAETSKTYGDGVVFKNCPNTDYQGPSAKVVNGIASTAACQDLCQSTIACVQAVYDKGGQVCHIKGDANQITWAADNRFDTIRVTGRNPITECPNSGINSTYVDGKIYNVCGGTDYQGPSVAITNNIITKFACADLCDRSNGCVRAVYDQANNVCHQKGDANQLTWVGNSQFATIRVVGQTASTSFRTVGSSGVAAQMVFLPPNSTKAVFIDNYHPNLGGPGYNLQTNTFGQPWVYDGTNTAVFGAEFDWQTYSLRALRPQTNTFCSAGAFWPNGTMVNMAGAEPDGNAGVNDGFQQVRTYAPGPCAGGQCTQDWIEGRRQLKARRWYPTAQTLTDGAVLVVGGSNGGGLVTNLASINVPTYERIYADGRATAAPIKLPILDFTKADDANPKKSYQLYPSLHLLPNSAGYSYVFQLAATTAEVWNYNTDKRYKALPGTPNNQPRTFPATAMLAMLPLRLNDPVGEILMCGGASADIPNPVTLGDCYRMRPLDGSAAWAADDNLPNGPQSMSDGVLLPDGTVLVLNGAHKGLAGGFMADEPVMTPLLYKPTAPRGSRWTSLPGTNVPRLYHSVAHLLPTGEVLVAGSNPAVGFSGDGRPPGDKHFWNWDRQSYLLQQQDGNFQTEYRVEYFSPPYMKAPSRPKINSADATVKPGASFKASLNFNGLPTQGTIVAMLSNPGFTTHGVNMGQRMVELKVTNSNGQLTLKAPPNYSYAPPGFYLLFISVNGIPSEGGVSLGKYGQNGGIGVRGSLVAGVYTDSSNQSCFMLHLLFVVINLFQRLYDQNHEELLRLHVYVESPINSENDLRNCTMSASSLGENQKL</sequence>
<dbReference type="SUPFAM" id="SSF81296">
    <property type="entry name" value="E set domains"/>
    <property type="match status" value="1"/>
</dbReference>
<evidence type="ECO:0000259" key="3">
    <source>
        <dbReference type="Pfam" id="PF00024"/>
    </source>
</evidence>
<reference evidence="6 7" key="1">
    <citation type="submission" date="2019-06" db="EMBL/GenBank/DDBJ databases">
        <title>A chromosomal-level reference genome of Carpinus fangiana (Coryloideae, Betulaceae).</title>
        <authorList>
            <person name="Yang X."/>
            <person name="Wang Z."/>
            <person name="Zhang L."/>
            <person name="Hao G."/>
            <person name="Liu J."/>
            <person name="Yang Y."/>
        </authorList>
    </citation>
    <scope>NUCLEOTIDE SEQUENCE [LARGE SCALE GENOMIC DNA]</scope>
    <source>
        <strain evidence="6">Cfa_2016G</strain>
        <tissue evidence="6">Leaf</tissue>
    </source>
</reference>
<organism evidence="6 7">
    <name type="scientific">Carpinus fangiana</name>
    <dbReference type="NCBI Taxonomy" id="176857"/>
    <lineage>
        <taxon>Eukaryota</taxon>
        <taxon>Viridiplantae</taxon>
        <taxon>Streptophyta</taxon>
        <taxon>Embryophyta</taxon>
        <taxon>Tracheophyta</taxon>
        <taxon>Spermatophyta</taxon>
        <taxon>Magnoliopsida</taxon>
        <taxon>eudicotyledons</taxon>
        <taxon>Gunneridae</taxon>
        <taxon>Pentapetalae</taxon>
        <taxon>rosids</taxon>
        <taxon>fabids</taxon>
        <taxon>Fagales</taxon>
        <taxon>Betulaceae</taxon>
        <taxon>Carpinus</taxon>
    </lineage>
</organism>
<gene>
    <name evidence="6" type="ORF">FH972_021977</name>
</gene>
<dbReference type="PANTHER" id="PTHR32208">
    <property type="entry name" value="SECRETED PROTEIN-RELATED"/>
    <property type="match status" value="1"/>
</dbReference>
<dbReference type="InterPro" id="IPR003609">
    <property type="entry name" value="Pan_app"/>
</dbReference>
<name>A0A5N6KT29_9ROSI</name>
<evidence type="ECO:0000256" key="2">
    <source>
        <dbReference type="SAM" id="SignalP"/>
    </source>
</evidence>
<feature type="domain" description="Apple" evidence="3">
    <location>
        <begin position="41"/>
        <end position="97"/>
    </location>
</feature>
<evidence type="ECO:0000313" key="7">
    <source>
        <dbReference type="Proteomes" id="UP000327013"/>
    </source>
</evidence>
<dbReference type="Pfam" id="PF09118">
    <property type="entry name" value="GO-like_E_set"/>
    <property type="match status" value="1"/>
</dbReference>
<evidence type="ECO:0000259" key="4">
    <source>
        <dbReference type="Pfam" id="PF07250"/>
    </source>
</evidence>
<proteinExistence type="predicted"/>
<dbReference type="EMBL" id="VIBQ01000010">
    <property type="protein sequence ID" value="KAB8339041.1"/>
    <property type="molecule type" value="Genomic_DNA"/>
</dbReference>
<evidence type="ECO:0008006" key="8">
    <source>
        <dbReference type="Google" id="ProtNLM"/>
    </source>
</evidence>
<dbReference type="SUPFAM" id="SSF50965">
    <property type="entry name" value="Galactose oxidase, central domain"/>
    <property type="match status" value="1"/>
</dbReference>
<dbReference type="InterPro" id="IPR015202">
    <property type="entry name" value="GO-like_E_set"/>
</dbReference>
<evidence type="ECO:0000256" key="1">
    <source>
        <dbReference type="ARBA" id="ARBA00022729"/>
    </source>
</evidence>
<dbReference type="PANTHER" id="PTHR32208:SF21">
    <property type="entry name" value="LOW QUALITY PROTEIN: ALDEHYDE OXIDASE GLOX-LIKE"/>
    <property type="match status" value="1"/>
</dbReference>
<dbReference type="Gene3D" id="3.50.4.10">
    <property type="entry name" value="Hepatocyte Growth Factor"/>
    <property type="match status" value="1"/>
</dbReference>